<sequence length="129" mass="15204">MATKQVYDVHHLMKSARPGDRSNSPVVFLPHYCDLGERLQRLGRLHGRRVYFKSSPNLRSLVRNDKIKIPFEERTAVVYEIKRCCTVFYMGETGNTLLYRFNEHKKTLYGSRTAKEELNGICRNRRDRP</sequence>
<name>A0A085MSM0_9BILA</name>
<dbReference type="EMBL" id="KL363184">
    <property type="protein sequence ID" value="KFD58369.1"/>
    <property type="molecule type" value="Genomic_DNA"/>
</dbReference>
<keyword evidence="3" id="KW-1185">Reference proteome</keyword>
<accession>A0A085MSM0</accession>
<reference evidence="2 3" key="1">
    <citation type="journal article" date="2014" name="Nat. Genet.">
        <title>Genome and transcriptome of the porcine whipworm Trichuris suis.</title>
        <authorList>
            <person name="Jex A.R."/>
            <person name="Nejsum P."/>
            <person name="Schwarz E.M."/>
            <person name="Hu L."/>
            <person name="Young N.D."/>
            <person name="Hall R.S."/>
            <person name="Korhonen P.K."/>
            <person name="Liao S."/>
            <person name="Thamsborg S."/>
            <person name="Xia J."/>
            <person name="Xu P."/>
            <person name="Wang S."/>
            <person name="Scheerlinck J.P."/>
            <person name="Hofmann A."/>
            <person name="Sternberg P.W."/>
            <person name="Wang J."/>
            <person name="Gasser R.B."/>
        </authorList>
    </citation>
    <scope>NUCLEOTIDE SEQUENCE [LARGE SCALE GENOMIC DNA]</scope>
    <source>
        <strain evidence="2">DCEP-RM93F</strain>
        <strain evidence="1">DCEP-RM93M</strain>
    </source>
</reference>
<dbReference type="Proteomes" id="UP000030764">
    <property type="component" value="Unassembled WGS sequence"/>
</dbReference>
<dbReference type="EMBL" id="KL367685">
    <property type="protein sequence ID" value="KFD60216.1"/>
    <property type="molecule type" value="Genomic_DNA"/>
</dbReference>
<evidence type="ECO:0000313" key="3">
    <source>
        <dbReference type="Proteomes" id="UP000030764"/>
    </source>
</evidence>
<organism evidence="2">
    <name type="scientific">Trichuris suis</name>
    <name type="common">pig whipworm</name>
    <dbReference type="NCBI Taxonomy" id="68888"/>
    <lineage>
        <taxon>Eukaryota</taxon>
        <taxon>Metazoa</taxon>
        <taxon>Ecdysozoa</taxon>
        <taxon>Nematoda</taxon>
        <taxon>Enoplea</taxon>
        <taxon>Dorylaimia</taxon>
        <taxon>Trichinellida</taxon>
        <taxon>Trichuridae</taxon>
        <taxon>Trichuris</taxon>
    </lineage>
</organism>
<evidence type="ECO:0008006" key="4">
    <source>
        <dbReference type="Google" id="ProtNLM"/>
    </source>
</evidence>
<evidence type="ECO:0000313" key="1">
    <source>
        <dbReference type="EMBL" id="KFD58369.1"/>
    </source>
</evidence>
<dbReference type="Proteomes" id="UP000030758">
    <property type="component" value="Unassembled WGS sequence"/>
</dbReference>
<dbReference type="AlphaFoldDB" id="A0A085MSM0"/>
<gene>
    <name evidence="1" type="ORF">M513_00595</name>
    <name evidence="2" type="ORF">M514_00595</name>
</gene>
<evidence type="ECO:0000313" key="2">
    <source>
        <dbReference type="EMBL" id="KFD60216.1"/>
    </source>
</evidence>
<protein>
    <recommendedName>
        <fullName evidence="4">GIY-YIG domain-containing protein</fullName>
    </recommendedName>
</protein>
<proteinExistence type="predicted"/>